<feature type="signal peptide" evidence="1">
    <location>
        <begin position="1"/>
        <end position="18"/>
    </location>
</feature>
<dbReference type="Proteomes" id="UP001597357">
    <property type="component" value="Unassembled WGS sequence"/>
</dbReference>
<feature type="chain" id="PRO_5047423606" evidence="1">
    <location>
        <begin position="19"/>
        <end position="209"/>
    </location>
</feature>
<organism evidence="2 3">
    <name type="scientific">Mesonia sediminis</name>
    <dbReference type="NCBI Taxonomy" id="1703946"/>
    <lineage>
        <taxon>Bacteria</taxon>
        <taxon>Pseudomonadati</taxon>
        <taxon>Bacteroidota</taxon>
        <taxon>Flavobacteriia</taxon>
        <taxon>Flavobacteriales</taxon>
        <taxon>Flavobacteriaceae</taxon>
        <taxon>Mesonia</taxon>
    </lineage>
</organism>
<evidence type="ECO:0000313" key="3">
    <source>
        <dbReference type="Proteomes" id="UP001597357"/>
    </source>
</evidence>
<name>A0ABW5SGT4_9FLAO</name>
<evidence type="ECO:0000256" key="1">
    <source>
        <dbReference type="SAM" id="SignalP"/>
    </source>
</evidence>
<sequence>MKNLKLSLHFLIALFVSAVIFTGCSVDNEQIEEEVAIDEKSLNESLTSYQNYTESENRTAEIDGYLVREVFVGDEEIASRYIFESTQVEETGTYVDVDRENFTLTVTDIETAEQVVYNEINQFYEYGPTDQFDIIRIIINPTFPDPITGEPQPVTLGWRYSYGSCVNGVRGVYRAYYILGFKITKEERVMDKNNPNKQETVGCNEEYQP</sequence>
<evidence type="ECO:0000313" key="2">
    <source>
        <dbReference type="EMBL" id="MFD2697805.1"/>
    </source>
</evidence>
<proteinExistence type="predicted"/>
<dbReference type="PROSITE" id="PS51257">
    <property type="entry name" value="PROKAR_LIPOPROTEIN"/>
    <property type="match status" value="1"/>
</dbReference>
<comment type="caution">
    <text evidence="2">The sequence shown here is derived from an EMBL/GenBank/DDBJ whole genome shotgun (WGS) entry which is preliminary data.</text>
</comment>
<keyword evidence="3" id="KW-1185">Reference proteome</keyword>
<accession>A0ABW5SGT4</accession>
<keyword evidence="1" id="KW-0732">Signal</keyword>
<protein>
    <submittedName>
        <fullName evidence="2">Uncharacterized protein</fullName>
    </submittedName>
</protein>
<dbReference type="RefSeq" id="WP_379046348.1">
    <property type="nucleotide sequence ID" value="NZ_JBHULZ010000040.1"/>
</dbReference>
<dbReference type="EMBL" id="JBHULZ010000040">
    <property type="protein sequence ID" value="MFD2697805.1"/>
    <property type="molecule type" value="Genomic_DNA"/>
</dbReference>
<reference evidence="3" key="1">
    <citation type="journal article" date="2019" name="Int. J. Syst. Evol. Microbiol.">
        <title>The Global Catalogue of Microorganisms (GCM) 10K type strain sequencing project: providing services to taxonomists for standard genome sequencing and annotation.</title>
        <authorList>
            <consortium name="The Broad Institute Genomics Platform"/>
            <consortium name="The Broad Institute Genome Sequencing Center for Infectious Disease"/>
            <person name="Wu L."/>
            <person name="Ma J."/>
        </authorList>
    </citation>
    <scope>NUCLEOTIDE SEQUENCE [LARGE SCALE GENOMIC DNA]</scope>
    <source>
        <strain evidence="3">KCTC 42255</strain>
    </source>
</reference>
<gene>
    <name evidence="2" type="ORF">ACFSQ0_07355</name>
</gene>